<proteinExistence type="predicted"/>
<comment type="caution">
    <text evidence="1">The sequence shown here is derived from an EMBL/GenBank/DDBJ whole genome shotgun (WGS) entry which is preliminary data.</text>
</comment>
<reference evidence="1 2" key="1">
    <citation type="submission" date="2021-01" db="EMBL/GenBank/DDBJ databases">
        <title>Genome sequencing of Micromonospora fiedleri MG-37.</title>
        <authorList>
            <person name="Moreland P.E.J."/>
            <person name="Stach J.E.M."/>
        </authorList>
    </citation>
    <scope>NUCLEOTIDE SEQUENCE [LARGE SCALE GENOMIC DNA]</scope>
    <source>
        <strain evidence="1 2">MG-37</strain>
    </source>
</reference>
<evidence type="ECO:0000313" key="2">
    <source>
        <dbReference type="Proteomes" id="UP000661193"/>
    </source>
</evidence>
<dbReference type="Proteomes" id="UP000661193">
    <property type="component" value="Unassembled WGS sequence"/>
</dbReference>
<organism evidence="1 2">
    <name type="scientific">Micromonospora fiedleri</name>
    <dbReference type="NCBI Taxonomy" id="1157498"/>
    <lineage>
        <taxon>Bacteria</taxon>
        <taxon>Bacillati</taxon>
        <taxon>Actinomycetota</taxon>
        <taxon>Actinomycetes</taxon>
        <taxon>Micromonosporales</taxon>
        <taxon>Micromonosporaceae</taxon>
        <taxon>Micromonospora</taxon>
    </lineage>
</organism>
<name>A0ABS1UU88_9ACTN</name>
<evidence type="ECO:0000313" key="1">
    <source>
        <dbReference type="EMBL" id="MBL6279933.1"/>
    </source>
</evidence>
<gene>
    <name evidence="1" type="ORF">JMF97_27620</name>
</gene>
<dbReference type="EMBL" id="JAETXL010000013">
    <property type="protein sequence ID" value="MBL6279933.1"/>
    <property type="molecule type" value="Genomic_DNA"/>
</dbReference>
<accession>A0ABS1UU88</accession>
<sequence>MTTGPSGTSHVRQGVPPRPRRWWHAIFPPAPVPAPALPPPAPTRVTFRQDVPQPLLVPAKGDAFDFNLHVVYLWTATNMTFDGLRLRAEALLPWAMGIVRERAVDLAREHEPHRSHDLERALNDLLMHQRWPQEAHLPQFTVRLRVSPDERVREWLRPYWEQRIALECEHELEKIRTRQADDLTRRWAAVLQNLQDEPVTAYAARLTGAEFAEVFQRYVTERRDIVPKLVELLREAVKGHGDLGLGPSEYTQAWDIALRTYERQQGLTRQSM</sequence>
<protein>
    <submittedName>
        <fullName evidence="1">Uncharacterized protein</fullName>
    </submittedName>
</protein>
<keyword evidence="2" id="KW-1185">Reference proteome</keyword>